<organism evidence="2 3">
    <name type="scientific">Gossypium stocksii</name>
    <dbReference type="NCBI Taxonomy" id="47602"/>
    <lineage>
        <taxon>Eukaryota</taxon>
        <taxon>Viridiplantae</taxon>
        <taxon>Streptophyta</taxon>
        <taxon>Embryophyta</taxon>
        <taxon>Tracheophyta</taxon>
        <taxon>Spermatophyta</taxon>
        <taxon>Magnoliopsida</taxon>
        <taxon>eudicotyledons</taxon>
        <taxon>Gunneridae</taxon>
        <taxon>Pentapetalae</taxon>
        <taxon>rosids</taxon>
        <taxon>malvids</taxon>
        <taxon>Malvales</taxon>
        <taxon>Malvaceae</taxon>
        <taxon>Malvoideae</taxon>
        <taxon>Gossypium</taxon>
    </lineage>
</organism>
<name>A0A9D4AD98_9ROSI</name>
<evidence type="ECO:0000256" key="1">
    <source>
        <dbReference type="SAM" id="MobiDB-lite"/>
    </source>
</evidence>
<gene>
    <name evidence="2" type="ORF">J1N35_011511</name>
</gene>
<feature type="compositionally biased region" description="Polar residues" evidence="1">
    <location>
        <begin position="77"/>
        <end position="93"/>
    </location>
</feature>
<reference evidence="2 3" key="1">
    <citation type="journal article" date="2021" name="Plant Biotechnol. J.">
        <title>Multi-omics assisted identification of the key and species-specific regulatory components of drought-tolerant mechanisms in Gossypium stocksii.</title>
        <authorList>
            <person name="Yu D."/>
            <person name="Ke L."/>
            <person name="Zhang D."/>
            <person name="Wu Y."/>
            <person name="Sun Y."/>
            <person name="Mei J."/>
            <person name="Sun J."/>
            <person name="Sun Y."/>
        </authorList>
    </citation>
    <scope>NUCLEOTIDE SEQUENCE [LARGE SCALE GENOMIC DNA]</scope>
    <source>
        <strain evidence="3">cv. E1</strain>
        <tissue evidence="2">Leaf</tissue>
    </source>
</reference>
<evidence type="ECO:0000313" key="2">
    <source>
        <dbReference type="EMBL" id="KAH1107743.1"/>
    </source>
</evidence>
<sequence length="99" mass="11048">MTTKGLSQVLIDLCVEGMTWTVSRNDYYTIDHATLKPQCKSKGSYPDKEDKIPNKGVITKQIALRFLGEEMAKHPGFTSTTSPPMITDVTPSKSHIDFE</sequence>
<dbReference type="AlphaFoldDB" id="A0A9D4AD98"/>
<keyword evidence="3" id="KW-1185">Reference proteome</keyword>
<dbReference type="EMBL" id="JAIQCV010000004">
    <property type="protein sequence ID" value="KAH1107743.1"/>
    <property type="molecule type" value="Genomic_DNA"/>
</dbReference>
<feature type="region of interest" description="Disordered" evidence="1">
    <location>
        <begin position="74"/>
        <end position="99"/>
    </location>
</feature>
<comment type="caution">
    <text evidence="2">The sequence shown here is derived from an EMBL/GenBank/DDBJ whole genome shotgun (WGS) entry which is preliminary data.</text>
</comment>
<proteinExistence type="predicted"/>
<accession>A0A9D4AD98</accession>
<protein>
    <submittedName>
        <fullName evidence="2">Uncharacterized protein</fullName>
    </submittedName>
</protein>
<dbReference type="Proteomes" id="UP000828251">
    <property type="component" value="Unassembled WGS sequence"/>
</dbReference>
<evidence type="ECO:0000313" key="3">
    <source>
        <dbReference type="Proteomes" id="UP000828251"/>
    </source>
</evidence>